<dbReference type="EMBL" id="LR798231">
    <property type="protein sequence ID" value="CAB5208910.1"/>
    <property type="molecule type" value="Genomic_DNA"/>
</dbReference>
<dbReference type="Gene3D" id="2.60.120.1000">
    <property type="match status" value="1"/>
</dbReference>
<dbReference type="GO" id="GO:0070492">
    <property type="term" value="F:oligosaccharide binding"/>
    <property type="evidence" value="ECO:0007669"/>
    <property type="project" value="TreeGrafter"/>
</dbReference>
<organism evidence="3">
    <name type="scientific">uncultured Caudovirales phage</name>
    <dbReference type="NCBI Taxonomy" id="2100421"/>
    <lineage>
        <taxon>Viruses</taxon>
        <taxon>Duplodnaviria</taxon>
        <taxon>Heunggongvirae</taxon>
        <taxon>Uroviricota</taxon>
        <taxon>Caudoviricetes</taxon>
        <taxon>Peduoviridae</taxon>
        <taxon>Maltschvirus</taxon>
        <taxon>Maltschvirus maltsch</taxon>
    </lineage>
</organism>
<accession>A0A6J5KYC4</accession>
<dbReference type="InterPro" id="IPR002181">
    <property type="entry name" value="Fibrinogen_a/b/g_C_dom"/>
</dbReference>
<reference evidence="3" key="1">
    <citation type="submission" date="2020-04" db="EMBL/GenBank/DDBJ databases">
        <authorList>
            <person name="Chiriac C."/>
            <person name="Salcher M."/>
            <person name="Ghai R."/>
            <person name="Kavagutti S V."/>
        </authorList>
    </citation>
    <scope>NUCLEOTIDE SEQUENCE</scope>
</reference>
<dbReference type="EMBL" id="LR796187">
    <property type="protein sequence ID" value="CAB4125996.1"/>
    <property type="molecule type" value="Genomic_DNA"/>
</dbReference>
<dbReference type="PANTHER" id="PTHR16146:SF46">
    <property type="entry name" value="INTELECTIN-1A-RELATED"/>
    <property type="match status" value="1"/>
</dbReference>
<dbReference type="NCBIfam" id="NF040941">
    <property type="entry name" value="GGGWT_bact"/>
    <property type="match status" value="1"/>
</dbReference>
<dbReference type="GO" id="GO:0005615">
    <property type="term" value="C:extracellular space"/>
    <property type="evidence" value="ECO:0007669"/>
    <property type="project" value="TreeGrafter"/>
</dbReference>
<evidence type="ECO:0000256" key="1">
    <source>
        <dbReference type="ARBA" id="ARBA00023157"/>
    </source>
</evidence>
<dbReference type="InterPro" id="IPR036056">
    <property type="entry name" value="Fibrinogen-like_C"/>
</dbReference>
<name>A0A6J5KYC4_9CAUD</name>
<dbReference type="SUPFAM" id="SSF56496">
    <property type="entry name" value="Fibrinogen C-terminal domain-like"/>
    <property type="match status" value="1"/>
</dbReference>
<gene>
    <name evidence="4" type="ORF">UFOVP181_242</name>
    <name evidence="3" type="ORF">UFOVP57_397</name>
</gene>
<proteinExistence type="predicted"/>
<dbReference type="PANTHER" id="PTHR16146">
    <property type="entry name" value="INTELECTIN"/>
    <property type="match status" value="1"/>
</dbReference>
<evidence type="ECO:0000259" key="2">
    <source>
        <dbReference type="Pfam" id="PF00147"/>
    </source>
</evidence>
<sequence>MTITIRPGIKLSPGVIVKVPVYIPPPTGSWHNSSEEEIVNQETILNYYETLPASDRQALVAALRADELNVLARERAERKARSIALGVHTGKTIDEYSTSAWQIKQDYPDSEDGLYWIQNDAINNGDPFQVYCDMTTLGGGWTLLLQNAGQNGDWHWTPERMYLYNGTTPPSQLSHNVTRTPELNYSILTWADKIKRAESGFDFMITGREHATTGGAWTANQAYSFVQTLENVDLGDELLGTPGWRKDITELARWGYNGKTWDYGTESMEARMPWVGIGINCGWLTTDGFRGGWWGTLVTDQDWDPAPWLGRMENGPHPGVIWYWVR</sequence>
<protein>
    <submittedName>
        <fullName evidence="3">Fibrinogen, alpha/beta/gamma chain, C-terminal globular domain containing protein</fullName>
    </submittedName>
</protein>
<feature type="domain" description="Fibrinogen C-terminal" evidence="2">
    <location>
        <begin position="110"/>
        <end position="148"/>
    </location>
</feature>
<keyword evidence="1" id="KW-1015">Disulfide bond</keyword>
<dbReference type="Pfam" id="PF00147">
    <property type="entry name" value="Fibrinogen_C"/>
    <property type="match status" value="1"/>
</dbReference>
<evidence type="ECO:0000313" key="3">
    <source>
        <dbReference type="EMBL" id="CAB4125996.1"/>
    </source>
</evidence>
<evidence type="ECO:0000313" key="4">
    <source>
        <dbReference type="EMBL" id="CAB5208910.1"/>
    </source>
</evidence>